<dbReference type="PROSITE" id="PS50112">
    <property type="entry name" value="PAS"/>
    <property type="match status" value="1"/>
</dbReference>
<dbReference type="Gene3D" id="1.10.287.130">
    <property type="match status" value="1"/>
</dbReference>
<sequence>MRGLVDSWRQNIVFRLGAGIVLAVALSTTAYTTWVMHSLHREASARLGERIERQANVVSHALARPLFDINSAAVSSVVDALGGTPEVIMLRVLAPNGMVLASLGSGADEEGAERVQQKVVYHDGNREYLVGSIDLAISRRQIDADLRRQIIQTVLGNLILTLTITFCVLLIGRRMTQPFADIQEALEKLARGETDIHLSGIGRRDQIGRLSSAVRSFRDTLNRLRRAEQVTNGLLREKSVIEQQLRDLNEDLEQKIAARTRELLDSMRMAQGSQAKLQAIVDTALDAVVRMDRQGRIVGWNAQAEKMFGWKGEEVLGRDLSECIVPERHRAAHRNGLARYERSGVGGVLDSRIETYALRRDGVEFPIELAITRVQLAASDDYEFCSFIRDISERREREQSLVAANVRAEAANVAKSEFLANMSHEIRTPMSAIIGMAYLTLRTELSPKQQDYVGKIHRAALSLLGIINDILDFSKIEAGKLDVEHIPFCLDDVLANVASVTSQKAADKHLEYLFHVPHAIPRMLVGDPLRLGQVLINLVNNAVKFTPAGELELSCMRLDDPAADRFRDGYATLRFAVRDTGIGMSEQQQAKLFRAFSQANGSTTREYGGTGLGLSISQQLVGLMGGRIVVESSPGKGSTFHFDLDFPLSGEPERVAVAPPELDGARLLLVDDSDVAREIMSEALQTLPLRVDVAASGAEAESALLAADAAGDPYRVVLTDWQMPGMNGIELARRIAGNPALRQPPSTVLVTAFGREEVQKEAEAAGIRGFLCKPIGQSALVDTLIALFAPPRAPNARSRSEAAGDHVARVLLVEDNQVNQEIALELLQAQNIAVDVAATGNEALDMLYDGGPQAYDLVLMDLEMPQLDGHAATVELRKDARFDKLPIVAMTAHALAEIRERCLREGMQDYITKPVEPEKLYATLARWIGQAVPPPLSAGGTVVADGPTLPGLSTVSGIDSAYGLRHVAGNVALYVQLLDRFRATQRDAGAQIRADYQARRLRQAAARAHTLRGVAGNIGARELQTLAQSVEEGLGLAAPDRGRLAAGVRALEAAVDATMESLDRYFARAAVAPPPPETPAPPALSADADDAATDAIVQLDQLLAEYSGDAIDYFETVRARLAGVLDAEHMARLEQHLSRYEFEEARQQLPKTAAATRPDTAET</sequence>
<dbReference type="Pfam" id="PF00072">
    <property type="entry name" value="Response_reg"/>
    <property type="match status" value="2"/>
</dbReference>
<keyword evidence="7 17" id="KW-0812">Transmembrane</keyword>
<evidence type="ECO:0000313" key="24">
    <source>
        <dbReference type="EMBL" id="MCS0633614.1"/>
    </source>
</evidence>
<evidence type="ECO:0000256" key="17">
    <source>
        <dbReference type="SAM" id="Phobius"/>
    </source>
</evidence>
<feature type="domain" description="Histidine kinase" evidence="18">
    <location>
        <begin position="421"/>
        <end position="648"/>
    </location>
</feature>
<feature type="transmembrane region" description="Helical" evidence="17">
    <location>
        <begin position="150"/>
        <end position="172"/>
    </location>
</feature>
<dbReference type="InterPro" id="IPR036890">
    <property type="entry name" value="HATPase_C_sf"/>
</dbReference>
<evidence type="ECO:0000256" key="3">
    <source>
        <dbReference type="ARBA" id="ARBA00012438"/>
    </source>
</evidence>
<evidence type="ECO:0000256" key="10">
    <source>
        <dbReference type="ARBA" id="ARBA00022840"/>
    </source>
</evidence>
<keyword evidence="4" id="KW-1003">Cell membrane</keyword>
<evidence type="ECO:0000256" key="4">
    <source>
        <dbReference type="ARBA" id="ARBA00022475"/>
    </source>
</evidence>
<feature type="modified residue" description="Phosphohistidine" evidence="14">
    <location>
        <position position="1009"/>
    </location>
</feature>
<keyword evidence="13 17" id="KW-0472">Membrane</keyword>
<dbReference type="Pfam" id="PF00989">
    <property type="entry name" value="PAS"/>
    <property type="match status" value="1"/>
</dbReference>
<name>A0ABT2C8D0_9BURK</name>
<dbReference type="SUPFAM" id="SSF47226">
    <property type="entry name" value="Histidine-containing phosphotransfer domain, HPT domain"/>
    <property type="match status" value="1"/>
</dbReference>
<dbReference type="SMART" id="SM00448">
    <property type="entry name" value="REC"/>
    <property type="match status" value="2"/>
</dbReference>
<evidence type="ECO:0000256" key="2">
    <source>
        <dbReference type="ARBA" id="ARBA00004651"/>
    </source>
</evidence>
<evidence type="ECO:0000256" key="11">
    <source>
        <dbReference type="ARBA" id="ARBA00022989"/>
    </source>
</evidence>
<dbReference type="RefSeq" id="WP_259452571.1">
    <property type="nucleotide sequence ID" value="NZ_CP119520.1"/>
</dbReference>
<keyword evidence="9" id="KW-0418">Kinase</keyword>
<feature type="domain" description="HAMP" evidence="22">
    <location>
        <begin position="173"/>
        <end position="226"/>
    </location>
</feature>
<keyword evidence="25" id="KW-1185">Reference proteome</keyword>
<dbReference type="PROSITE" id="PS50885">
    <property type="entry name" value="HAMP"/>
    <property type="match status" value="1"/>
</dbReference>
<dbReference type="CDD" id="cd17546">
    <property type="entry name" value="REC_hyHK_CKI1_RcsC-like"/>
    <property type="match status" value="2"/>
</dbReference>
<keyword evidence="16" id="KW-0175">Coiled coil</keyword>
<evidence type="ECO:0000256" key="1">
    <source>
        <dbReference type="ARBA" id="ARBA00000085"/>
    </source>
</evidence>
<dbReference type="SUPFAM" id="SSF52172">
    <property type="entry name" value="CheY-like"/>
    <property type="match status" value="2"/>
</dbReference>
<reference evidence="24" key="1">
    <citation type="submission" date="2022-08" db="EMBL/GenBank/DDBJ databases">
        <title>Reclassification of Massilia species as members of the genera Telluria, Duganella, Pseudoduganella, Mokoshia gen. nov. and Zemynaea gen. nov. using orthogonal and non-orthogonal genome-based approaches.</title>
        <authorList>
            <person name="Bowman J.P."/>
        </authorList>
    </citation>
    <scope>NUCLEOTIDE SEQUENCE</scope>
    <source>
        <strain evidence="24">LMG 11547</strain>
    </source>
</reference>
<feature type="coiled-coil region" evidence="16">
    <location>
        <begin position="231"/>
        <end position="262"/>
    </location>
</feature>
<gene>
    <name evidence="24" type="ORF">NX786_30180</name>
</gene>
<dbReference type="SMART" id="SM00304">
    <property type="entry name" value="HAMP"/>
    <property type="match status" value="1"/>
</dbReference>
<evidence type="ECO:0000256" key="8">
    <source>
        <dbReference type="ARBA" id="ARBA00022741"/>
    </source>
</evidence>
<dbReference type="SUPFAM" id="SSF55874">
    <property type="entry name" value="ATPase domain of HSP90 chaperone/DNA topoisomerase II/histidine kinase"/>
    <property type="match status" value="1"/>
</dbReference>
<feature type="domain" description="Response regulatory" evidence="19">
    <location>
        <begin position="809"/>
        <end position="928"/>
    </location>
</feature>
<feature type="domain" description="PAC" evidence="21">
    <location>
        <begin position="351"/>
        <end position="403"/>
    </location>
</feature>
<evidence type="ECO:0000256" key="5">
    <source>
        <dbReference type="ARBA" id="ARBA00022553"/>
    </source>
</evidence>
<dbReference type="Pfam" id="PF00672">
    <property type="entry name" value="HAMP"/>
    <property type="match status" value="1"/>
</dbReference>
<dbReference type="SUPFAM" id="SSF47384">
    <property type="entry name" value="Homodimeric domain of signal transducing histidine kinase"/>
    <property type="match status" value="1"/>
</dbReference>
<dbReference type="EC" id="2.7.13.3" evidence="3"/>
<dbReference type="NCBIfam" id="TIGR00229">
    <property type="entry name" value="sensory_box"/>
    <property type="match status" value="1"/>
</dbReference>
<dbReference type="PRINTS" id="PR00344">
    <property type="entry name" value="BCTRLSENSOR"/>
</dbReference>
<comment type="subcellular location">
    <subcellularLocation>
        <location evidence="2">Cell membrane</location>
        <topology evidence="2">Multi-pass membrane protein</topology>
    </subcellularLocation>
</comment>
<dbReference type="SMART" id="SM00388">
    <property type="entry name" value="HisKA"/>
    <property type="match status" value="1"/>
</dbReference>
<proteinExistence type="predicted"/>
<dbReference type="InterPro" id="IPR035965">
    <property type="entry name" value="PAS-like_dom_sf"/>
</dbReference>
<feature type="modified residue" description="4-aspartylphosphate" evidence="15">
    <location>
        <position position="720"/>
    </location>
</feature>
<dbReference type="InterPro" id="IPR000014">
    <property type="entry name" value="PAS"/>
</dbReference>
<dbReference type="InterPro" id="IPR000700">
    <property type="entry name" value="PAS-assoc_C"/>
</dbReference>
<keyword evidence="8" id="KW-0547">Nucleotide-binding</keyword>
<dbReference type="InterPro" id="IPR003661">
    <property type="entry name" value="HisK_dim/P_dom"/>
</dbReference>
<dbReference type="SUPFAM" id="SSF55785">
    <property type="entry name" value="PYP-like sensor domain (PAS domain)"/>
    <property type="match status" value="1"/>
</dbReference>
<accession>A0ABT2C8D0</accession>
<evidence type="ECO:0000256" key="6">
    <source>
        <dbReference type="ARBA" id="ARBA00022679"/>
    </source>
</evidence>
<evidence type="ECO:0000259" key="20">
    <source>
        <dbReference type="PROSITE" id="PS50112"/>
    </source>
</evidence>
<dbReference type="PROSITE" id="PS50894">
    <property type="entry name" value="HPT"/>
    <property type="match status" value="1"/>
</dbReference>
<evidence type="ECO:0000259" key="21">
    <source>
        <dbReference type="PROSITE" id="PS50113"/>
    </source>
</evidence>
<dbReference type="InterPro" id="IPR004358">
    <property type="entry name" value="Sig_transdc_His_kin-like_C"/>
</dbReference>
<evidence type="ECO:0000256" key="15">
    <source>
        <dbReference type="PROSITE-ProRule" id="PRU00169"/>
    </source>
</evidence>
<feature type="domain" description="Response regulatory" evidence="19">
    <location>
        <begin position="666"/>
        <end position="788"/>
    </location>
</feature>
<feature type="domain" description="HPt" evidence="23">
    <location>
        <begin position="970"/>
        <end position="1065"/>
    </location>
</feature>
<keyword evidence="10" id="KW-0067">ATP-binding</keyword>
<dbReference type="CDD" id="cd16922">
    <property type="entry name" value="HATPase_EvgS-ArcB-TorS-like"/>
    <property type="match status" value="1"/>
</dbReference>
<evidence type="ECO:0000256" key="13">
    <source>
        <dbReference type="ARBA" id="ARBA00023136"/>
    </source>
</evidence>
<feature type="domain" description="PAS" evidence="20">
    <location>
        <begin position="273"/>
        <end position="327"/>
    </location>
</feature>
<dbReference type="InterPro" id="IPR036641">
    <property type="entry name" value="HPT_dom_sf"/>
</dbReference>
<dbReference type="CDD" id="cd00130">
    <property type="entry name" value="PAS"/>
    <property type="match status" value="1"/>
</dbReference>
<keyword evidence="12" id="KW-0902">Two-component regulatory system</keyword>
<dbReference type="PROSITE" id="PS50113">
    <property type="entry name" value="PAC"/>
    <property type="match status" value="1"/>
</dbReference>
<dbReference type="SMART" id="SM00091">
    <property type="entry name" value="PAS"/>
    <property type="match status" value="1"/>
</dbReference>
<comment type="catalytic activity">
    <reaction evidence="1">
        <text>ATP + protein L-histidine = ADP + protein N-phospho-L-histidine.</text>
        <dbReference type="EC" id="2.7.13.3"/>
    </reaction>
</comment>
<dbReference type="Gene3D" id="3.40.50.2300">
    <property type="match status" value="2"/>
</dbReference>
<dbReference type="SMART" id="SM00387">
    <property type="entry name" value="HATPase_c"/>
    <property type="match status" value="1"/>
</dbReference>
<dbReference type="InterPro" id="IPR013767">
    <property type="entry name" value="PAS_fold"/>
</dbReference>
<dbReference type="CDD" id="cd00082">
    <property type="entry name" value="HisKA"/>
    <property type="match status" value="1"/>
</dbReference>
<evidence type="ECO:0000313" key="25">
    <source>
        <dbReference type="Proteomes" id="UP001165263"/>
    </source>
</evidence>
<evidence type="ECO:0000256" key="14">
    <source>
        <dbReference type="PROSITE-ProRule" id="PRU00110"/>
    </source>
</evidence>
<dbReference type="PANTHER" id="PTHR45339">
    <property type="entry name" value="HYBRID SIGNAL TRANSDUCTION HISTIDINE KINASE J"/>
    <property type="match status" value="1"/>
</dbReference>
<dbReference type="InterPro" id="IPR001789">
    <property type="entry name" value="Sig_transdc_resp-reg_receiver"/>
</dbReference>
<evidence type="ECO:0000256" key="16">
    <source>
        <dbReference type="SAM" id="Coils"/>
    </source>
</evidence>
<protein>
    <recommendedName>
        <fullName evidence="3">histidine kinase</fullName>
        <ecNumber evidence="3">2.7.13.3</ecNumber>
    </recommendedName>
</protein>
<dbReference type="Gene3D" id="1.20.120.160">
    <property type="entry name" value="HPT domain"/>
    <property type="match status" value="1"/>
</dbReference>
<dbReference type="PROSITE" id="PS50110">
    <property type="entry name" value="RESPONSE_REGULATORY"/>
    <property type="match status" value="2"/>
</dbReference>
<feature type="modified residue" description="4-aspartylphosphate" evidence="15">
    <location>
        <position position="861"/>
    </location>
</feature>
<dbReference type="Pfam" id="PF01627">
    <property type="entry name" value="Hpt"/>
    <property type="match status" value="1"/>
</dbReference>
<dbReference type="InterPro" id="IPR003660">
    <property type="entry name" value="HAMP_dom"/>
</dbReference>
<keyword evidence="11 17" id="KW-1133">Transmembrane helix</keyword>
<dbReference type="InterPro" id="IPR008207">
    <property type="entry name" value="Sig_transdc_His_kin_Hpt_dom"/>
</dbReference>
<dbReference type="PANTHER" id="PTHR45339:SF1">
    <property type="entry name" value="HYBRID SIGNAL TRANSDUCTION HISTIDINE KINASE J"/>
    <property type="match status" value="1"/>
</dbReference>
<dbReference type="PROSITE" id="PS50109">
    <property type="entry name" value="HIS_KIN"/>
    <property type="match status" value="1"/>
</dbReference>
<dbReference type="Proteomes" id="UP001165263">
    <property type="component" value="Unassembled WGS sequence"/>
</dbReference>
<organism evidence="24 25">
    <name type="scientific">Telluria mixta</name>
    <dbReference type="NCBI Taxonomy" id="34071"/>
    <lineage>
        <taxon>Bacteria</taxon>
        <taxon>Pseudomonadati</taxon>
        <taxon>Pseudomonadota</taxon>
        <taxon>Betaproteobacteria</taxon>
        <taxon>Burkholderiales</taxon>
        <taxon>Oxalobacteraceae</taxon>
        <taxon>Telluria group</taxon>
        <taxon>Telluria</taxon>
    </lineage>
</organism>
<comment type="caution">
    <text evidence="24">The sequence shown here is derived from an EMBL/GenBank/DDBJ whole genome shotgun (WGS) entry which is preliminary data.</text>
</comment>
<dbReference type="Pfam" id="PF00512">
    <property type="entry name" value="HisKA"/>
    <property type="match status" value="1"/>
</dbReference>
<feature type="transmembrane region" description="Helical" evidence="17">
    <location>
        <begin position="12"/>
        <end position="36"/>
    </location>
</feature>
<evidence type="ECO:0000256" key="12">
    <source>
        <dbReference type="ARBA" id="ARBA00023012"/>
    </source>
</evidence>
<evidence type="ECO:0000256" key="9">
    <source>
        <dbReference type="ARBA" id="ARBA00022777"/>
    </source>
</evidence>
<evidence type="ECO:0000259" key="23">
    <source>
        <dbReference type="PROSITE" id="PS50894"/>
    </source>
</evidence>
<dbReference type="InterPro" id="IPR005467">
    <property type="entry name" value="His_kinase_dom"/>
</dbReference>
<evidence type="ECO:0000259" key="18">
    <source>
        <dbReference type="PROSITE" id="PS50109"/>
    </source>
</evidence>
<dbReference type="Gene3D" id="6.10.340.10">
    <property type="match status" value="1"/>
</dbReference>
<dbReference type="InterPro" id="IPR036097">
    <property type="entry name" value="HisK_dim/P_sf"/>
</dbReference>
<dbReference type="Pfam" id="PF02518">
    <property type="entry name" value="HATPase_c"/>
    <property type="match status" value="1"/>
</dbReference>
<dbReference type="InterPro" id="IPR011006">
    <property type="entry name" value="CheY-like_superfamily"/>
</dbReference>
<dbReference type="InterPro" id="IPR003594">
    <property type="entry name" value="HATPase_dom"/>
</dbReference>
<keyword evidence="6" id="KW-0808">Transferase</keyword>
<evidence type="ECO:0000259" key="19">
    <source>
        <dbReference type="PROSITE" id="PS50110"/>
    </source>
</evidence>
<evidence type="ECO:0000256" key="7">
    <source>
        <dbReference type="ARBA" id="ARBA00022692"/>
    </source>
</evidence>
<dbReference type="Gene3D" id="3.30.565.10">
    <property type="entry name" value="Histidine kinase-like ATPase, C-terminal domain"/>
    <property type="match status" value="1"/>
</dbReference>
<dbReference type="Gene3D" id="3.30.450.20">
    <property type="entry name" value="PAS domain"/>
    <property type="match status" value="1"/>
</dbReference>
<evidence type="ECO:0000259" key="22">
    <source>
        <dbReference type="PROSITE" id="PS50885"/>
    </source>
</evidence>
<dbReference type="EMBL" id="JANUHC010000015">
    <property type="protein sequence ID" value="MCS0633614.1"/>
    <property type="molecule type" value="Genomic_DNA"/>
</dbReference>
<keyword evidence="5 15" id="KW-0597">Phosphoprotein</keyword>
<dbReference type="SUPFAM" id="SSF158472">
    <property type="entry name" value="HAMP domain-like"/>
    <property type="match status" value="1"/>
</dbReference>